<sequence length="67" mass="7557">MRRSALRCARLYKVQSKKKTESSDAGSQKKKLIKRIEHKMAAVARDRARAQSLAELQQLEAEKAATS</sequence>
<evidence type="ECO:0000313" key="2">
    <source>
        <dbReference type="Proteomes" id="UP000554482"/>
    </source>
</evidence>
<gene>
    <name evidence="1" type="ORF">FRX31_024350</name>
</gene>
<reference evidence="1 2" key="1">
    <citation type="submission" date="2020-06" db="EMBL/GenBank/DDBJ databases">
        <title>Transcriptomic and genomic resources for Thalictrum thalictroides and T. hernandezii: Facilitating candidate gene discovery in an emerging model plant lineage.</title>
        <authorList>
            <person name="Arias T."/>
            <person name="Riano-Pachon D.M."/>
            <person name="Di Stilio V.S."/>
        </authorList>
    </citation>
    <scope>NUCLEOTIDE SEQUENCE [LARGE SCALE GENOMIC DNA]</scope>
    <source>
        <strain evidence="2">cv. WT478/WT964</strain>
        <tissue evidence="1">Leaves</tissue>
    </source>
</reference>
<organism evidence="1 2">
    <name type="scientific">Thalictrum thalictroides</name>
    <name type="common">Rue-anemone</name>
    <name type="synonym">Anemone thalictroides</name>
    <dbReference type="NCBI Taxonomy" id="46969"/>
    <lineage>
        <taxon>Eukaryota</taxon>
        <taxon>Viridiplantae</taxon>
        <taxon>Streptophyta</taxon>
        <taxon>Embryophyta</taxon>
        <taxon>Tracheophyta</taxon>
        <taxon>Spermatophyta</taxon>
        <taxon>Magnoliopsida</taxon>
        <taxon>Ranunculales</taxon>
        <taxon>Ranunculaceae</taxon>
        <taxon>Thalictroideae</taxon>
        <taxon>Thalictrum</taxon>
    </lineage>
</organism>
<dbReference type="AlphaFoldDB" id="A0A7J6VMA4"/>
<name>A0A7J6VMA4_THATH</name>
<dbReference type="Proteomes" id="UP000554482">
    <property type="component" value="Unassembled WGS sequence"/>
</dbReference>
<protein>
    <submittedName>
        <fullName evidence="1">Uncharacterized protein</fullName>
    </submittedName>
</protein>
<comment type="caution">
    <text evidence="1">The sequence shown here is derived from an EMBL/GenBank/DDBJ whole genome shotgun (WGS) entry which is preliminary data.</text>
</comment>
<dbReference type="EMBL" id="JABWDY010029880">
    <property type="protein sequence ID" value="KAF5186063.1"/>
    <property type="molecule type" value="Genomic_DNA"/>
</dbReference>
<keyword evidence="2" id="KW-1185">Reference proteome</keyword>
<accession>A0A7J6VMA4</accession>
<evidence type="ECO:0000313" key="1">
    <source>
        <dbReference type="EMBL" id="KAF5186063.1"/>
    </source>
</evidence>
<proteinExistence type="predicted"/>